<accession>A0A828Z2E8</accession>
<dbReference type="InterPro" id="IPR005467">
    <property type="entry name" value="His_kinase_dom"/>
</dbReference>
<dbReference type="InterPro" id="IPR003594">
    <property type="entry name" value="HATPase_dom"/>
</dbReference>
<gene>
    <name evidence="10" type="ORF">LEP1GSC036_0944</name>
</gene>
<dbReference type="AlphaFoldDB" id="A0A828Z2E8"/>
<protein>
    <recommendedName>
        <fullName evidence="2">histidine kinase</fullName>
        <ecNumber evidence="2">2.7.13.3</ecNumber>
    </recommendedName>
</protein>
<evidence type="ECO:0000256" key="5">
    <source>
        <dbReference type="ARBA" id="ARBA00022741"/>
    </source>
</evidence>
<evidence type="ECO:0000313" key="10">
    <source>
        <dbReference type="EMBL" id="EKR63763.1"/>
    </source>
</evidence>
<evidence type="ECO:0000256" key="7">
    <source>
        <dbReference type="ARBA" id="ARBA00022840"/>
    </source>
</evidence>
<evidence type="ECO:0000256" key="3">
    <source>
        <dbReference type="ARBA" id="ARBA00022553"/>
    </source>
</evidence>
<sequence>MIKNERIALIELIKNAYDADADWVKISFLGFDENFNQDESSKIIIEDSGTGMDYKVIVNHFLNPATPEKKRKKNSNKSKTPKGRIIQGEKGIGRFAILKLGRKVEIITKTKNESREIFIEYDFIKYDDEFLSEHGKEKDLFIDDIRVLVQQRESESFLKKKINLGTREIEKSKHGTIIKISNLKGSWSKQKIKLVYNDLARLQSIFPFKNKSKDFEVFIYKDQQHLNFQNQYLEKLDILLKDRSVLQIEDGVFDASRMEFRYKLNGKAQLISIFDPEVTGLKVFKDKFEVGGEILKNRQVECGSFKFGFYIFDFSKQAPARFLLDREDKGLIKENRIYLYRDDIRVYPYGEPDDDWLKIDAYRGTISAGDFLSNDQVVGFVKITHVDNPNLKDKTNREGLIEEGNATDDFISIIQTFLSYIRKKEYKKYRIDLINKNDQDIFRSEIILAEIENIKPLLKGNSKAIEALEKIETDYITERKYLIRRAETTEELAGVGLSVETASHDIMAIMLKVLSNIDSLIKDFISEDVIDKELLLSELQSIRGGMSFIESQLKDIQLLFKSSKQRRKNIRVRDIVDKVIKIYNRYLNKENIQCKIVEDSSPLVAKTTDAVLLQLFLNLFDNSLYWLQQISLKTKKIEIHLEGNEGRLIFSDNGPGIPKSDVPYIFEPFYSGKGEEGRGLGLYIARQLLERNEYTIELAELKSDKVLSGANFLINFISEKD</sequence>
<dbReference type="PROSITE" id="PS50109">
    <property type="entry name" value="HIS_KIN"/>
    <property type="match status" value="1"/>
</dbReference>
<dbReference type="EC" id="2.7.13.3" evidence="2"/>
<dbReference type="CDD" id="cd00075">
    <property type="entry name" value="HATPase"/>
    <property type="match status" value="1"/>
</dbReference>
<dbReference type="PANTHER" id="PTHR43065:SF10">
    <property type="entry name" value="PEROXIDE STRESS-ACTIVATED HISTIDINE KINASE MAK3"/>
    <property type="match status" value="1"/>
</dbReference>
<proteinExistence type="predicted"/>
<dbReference type="SMART" id="SM00387">
    <property type="entry name" value="HATPase_c"/>
    <property type="match status" value="1"/>
</dbReference>
<dbReference type="Gene3D" id="3.30.565.10">
    <property type="entry name" value="Histidine kinase-like ATPase, C-terminal domain"/>
    <property type="match status" value="2"/>
</dbReference>
<evidence type="ECO:0000256" key="6">
    <source>
        <dbReference type="ARBA" id="ARBA00022777"/>
    </source>
</evidence>
<dbReference type="GO" id="GO:0005524">
    <property type="term" value="F:ATP binding"/>
    <property type="evidence" value="ECO:0007669"/>
    <property type="project" value="UniProtKB-KW"/>
</dbReference>
<dbReference type="SUPFAM" id="SSF55874">
    <property type="entry name" value="ATPase domain of HSP90 chaperone/DNA topoisomerase II/histidine kinase"/>
    <property type="match status" value="2"/>
</dbReference>
<dbReference type="Pfam" id="PF02518">
    <property type="entry name" value="HATPase_c"/>
    <property type="match status" value="1"/>
</dbReference>
<dbReference type="Pfam" id="PF13589">
    <property type="entry name" value="HATPase_c_3"/>
    <property type="match status" value="1"/>
</dbReference>
<dbReference type="PANTHER" id="PTHR43065">
    <property type="entry name" value="SENSOR HISTIDINE KINASE"/>
    <property type="match status" value="1"/>
</dbReference>
<dbReference type="EMBL" id="AFLV02000055">
    <property type="protein sequence ID" value="EKR63763.1"/>
    <property type="molecule type" value="Genomic_DNA"/>
</dbReference>
<dbReference type="GO" id="GO:0004673">
    <property type="term" value="F:protein histidine kinase activity"/>
    <property type="evidence" value="ECO:0007669"/>
    <property type="project" value="UniProtKB-EC"/>
</dbReference>
<feature type="domain" description="Histidine kinase" evidence="9">
    <location>
        <begin position="501"/>
        <end position="720"/>
    </location>
</feature>
<keyword evidence="8" id="KW-0902">Two-component regulatory system</keyword>
<keyword evidence="6" id="KW-0418">Kinase</keyword>
<organism evidence="10 11">
    <name type="scientific">Leptospira weilii str. 2006001853</name>
    <dbReference type="NCBI Taxonomy" id="1001589"/>
    <lineage>
        <taxon>Bacteria</taxon>
        <taxon>Pseudomonadati</taxon>
        <taxon>Spirochaetota</taxon>
        <taxon>Spirochaetia</taxon>
        <taxon>Leptospirales</taxon>
        <taxon>Leptospiraceae</taxon>
        <taxon>Leptospira</taxon>
    </lineage>
</organism>
<keyword evidence="4" id="KW-0808">Transferase</keyword>
<evidence type="ECO:0000256" key="2">
    <source>
        <dbReference type="ARBA" id="ARBA00012438"/>
    </source>
</evidence>
<evidence type="ECO:0000313" key="11">
    <source>
        <dbReference type="Proteomes" id="UP000001338"/>
    </source>
</evidence>
<evidence type="ECO:0000256" key="8">
    <source>
        <dbReference type="ARBA" id="ARBA00023012"/>
    </source>
</evidence>
<keyword evidence="5" id="KW-0547">Nucleotide-binding</keyword>
<keyword evidence="3" id="KW-0597">Phosphoprotein</keyword>
<name>A0A828Z2E8_9LEPT</name>
<evidence type="ECO:0000259" key="9">
    <source>
        <dbReference type="PROSITE" id="PS50109"/>
    </source>
</evidence>
<dbReference type="InterPro" id="IPR004358">
    <property type="entry name" value="Sig_transdc_His_kin-like_C"/>
</dbReference>
<reference evidence="10 11" key="1">
    <citation type="submission" date="2012-10" db="EMBL/GenBank/DDBJ databases">
        <authorList>
            <person name="Harkins D.M."/>
            <person name="Durkin A.S."/>
            <person name="Brinkac L.M."/>
            <person name="Haft D.H."/>
            <person name="Selengut J.D."/>
            <person name="Sanka R."/>
            <person name="DePew J."/>
            <person name="Purushe J."/>
            <person name="Whelen A.C."/>
            <person name="Vinetz J.M."/>
            <person name="Sutton G.G."/>
            <person name="Nierman W.C."/>
            <person name="Fouts D.E."/>
        </authorList>
    </citation>
    <scope>NUCLEOTIDE SEQUENCE [LARGE SCALE GENOMIC DNA]</scope>
    <source>
        <strain evidence="10 11">2006001853</strain>
    </source>
</reference>
<evidence type="ECO:0000256" key="1">
    <source>
        <dbReference type="ARBA" id="ARBA00000085"/>
    </source>
</evidence>
<comment type="catalytic activity">
    <reaction evidence="1">
        <text>ATP + protein L-histidine = ADP + protein N-phospho-L-histidine.</text>
        <dbReference type="EC" id="2.7.13.3"/>
    </reaction>
</comment>
<keyword evidence="7" id="KW-0067">ATP-binding</keyword>
<dbReference type="Proteomes" id="UP000001338">
    <property type="component" value="Unassembled WGS sequence"/>
</dbReference>
<dbReference type="InterPro" id="IPR036890">
    <property type="entry name" value="HATPase_C_sf"/>
</dbReference>
<comment type="caution">
    <text evidence="10">The sequence shown here is derived from an EMBL/GenBank/DDBJ whole genome shotgun (WGS) entry which is preliminary data.</text>
</comment>
<evidence type="ECO:0000256" key="4">
    <source>
        <dbReference type="ARBA" id="ARBA00022679"/>
    </source>
</evidence>
<dbReference type="GO" id="GO:0000160">
    <property type="term" value="P:phosphorelay signal transduction system"/>
    <property type="evidence" value="ECO:0007669"/>
    <property type="project" value="UniProtKB-KW"/>
</dbReference>
<dbReference type="PRINTS" id="PR00344">
    <property type="entry name" value="BCTRLSENSOR"/>
</dbReference>